<organism evidence="1 2">
    <name type="scientific">Tissierella praeacuta DSM 18095</name>
    <dbReference type="NCBI Taxonomy" id="1123404"/>
    <lineage>
        <taxon>Bacteria</taxon>
        <taxon>Bacillati</taxon>
        <taxon>Bacillota</taxon>
        <taxon>Tissierellia</taxon>
        <taxon>Tissierellales</taxon>
        <taxon>Tissierellaceae</taxon>
        <taxon>Tissierella</taxon>
    </lineage>
</organism>
<accession>A0A1M4W7C1</accession>
<sequence length="209" mass="24299">MINRINRAYESIKVNSSTKSHEIKGKEGEKNNNYAYNSNPDYSFIDLDRLINAVIERYLNGAVVGDEFRITNPIFHDDTMDKRDLKFDKEFFDTIKPLIQSAYEKKSLGDIEYCEYEKYIVERVSGIASLARAVVKEFSDASNKPTYDEHSLRKAADDYFMEQLNKKDVKSIDNDSVTNQHDNIRNVAKFRIMNDKECRNILAELKTLI</sequence>
<evidence type="ECO:0000313" key="1">
    <source>
        <dbReference type="EMBL" id="SHE76993.1"/>
    </source>
</evidence>
<gene>
    <name evidence="1" type="ORF">SAMN02745784_01764</name>
</gene>
<protein>
    <submittedName>
        <fullName evidence="1">Uncharacterized protein</fullName>
    </submittedName>
</protein>
<proteinExistence type="predicted"/>
<dbReference type="AlphaFoldDB" id="A0A1M4W7C1"/>
<dbReference type="RefSeq" id="WP_072975520.1">
    <property type="nucleotide sequence ID" value="NZ_FQTY01000006.1"/>
</dbReference>
<dbReference type="EMBL" id="FQTY01000006">
    <property type="protein sequence ID" value="SHE76993.1"/>
    <property type="molecule type" value="Genomic_DNA"/>
</dbReference>
<dbReference type="Proteomes" id="UP000184114">
    <property type="component" value="Unassembled WGS sequence"/>
</dbReference>
<dbReference type="GeneID" id="90994263"/>
<evidence type="ECO:0000313" key="2">
    <source>
        <dbReference type="Proteomes" id="UP000184114"/>
    </source>
</evidence>
<name>A0A1M4W7C1_9FIRM</name>
<reference evidence="2" key="1">
    <citation type="submission" date="2016-11" db="EMBL/GenBank/DDBJ databases">
        <authorList>
            <person name="Varghese N."/>
            <person name="Submissions S."/>
        </authorList>
    </citation>
    <scope>NUCLEOTIDE SEQUENCE [LARGE SCALE GENOMIC DNA]</scope>
    <source>
        <strain evidence="2">DSM 18095</strain>
    </source>
</reference>
<keyword evidence="2" id="KW-1185">Reference proteome</keyword>
<dbReference type="STRING" id="1123404.SAMN02745784_01764"/>